<gene>
    <name evidence="1" type="ORF">TEMA_04070</name>
</gene>
<protein>
    <submittedName>
        <fullName evidence="1">Uncharacterized protein</fullName>
    </submittedName>
</protein>
<sequence>MHLSIDCTISNYQNLKNLAMAILPGGLSWEKKKKNYREIAEFVKK</sequence>
<dbReference type="EMBL" id="CP101637">
    <property type="protein sequence ID" value="WMT80095.1"/>
    <property type="molecule type" value="Genomic_DNA"/>
</dbReference>
<proteinExistence type="predicted"/>
<evidence type="ECO:0000313" key="1">
    <source>
        <dbReference type="EMBL" id="WMT80095.1"/>
    </source>
</evidence>
<keyword evidence="2" id="KW-1185">Reference proteome</keyword>
<accession>A0ABY9PZB0</accession>
<reference evidence="1 2" key="1">
    <citation type="submission" date="2022-07" db="EMBL/GenBank/DDBJ databases">
        <title>Genome sequence of Terrisporobacter mayombei DSM6539.</title>
        <authorList>
            <person name="Boeer T."/>
            <person name="Bengelsdorf F.R."/>
            <person name="Daniel R."/>
            <person name="Poehlein A."/>
        </authorList>
    </citation>
    <scope>NUCLEOTIDE SEQUENCE [LARGE SCALE GENOMIC DNA]</scope>
    <source>
        <strain evidence="1 2">DSM 6539</strain>
    </source>
</reference>
<organism evidence="1 2">
    <name type="scientific">Terrisporobacter mayombei</name>
    <dbReference type="NCBI Taxonomy" id="1541"/>
    <lineage>
        <taxon>Bacteria</taxon>
        <taxon>Bacillati</taxon>
        <taxon>Bacillota</taxon>
        <taxon>Clostridia</taxon>
        <taxon>Peptostreptococcales</taxon>
        <taxon>Peptostreptococcaceae</taxon>
        <taxon>Terrisporobacter</taxon>
    </lineage>
</organism>
<dbReference type="Proteomes" id="UP001235030">
    <property type="component" value="Chromosome"/>
</dbReference>
<evidence type="ECO:0000313" key="2">
    <source>
        <dbReference type="Proteomes" id="UP001235030"/>
    </source>
</evidence>
<name>A0ABY9PZB0_9FIRM</name>